<dbReference type="EMBL" id="BAABME010014841">
    <property type="protein sequence ID" value="GAA0187554.1"/>
    <property type="molecule type" value="Genomic_DNA"/>
</dbReference>
<name>A0AAV3S1E2_LITER</name>
<organism evidence="1 2">
    <name type="scientific">Lithospermum erythrorhizon</name>
    <name type="common">Purple gromwell</name>
    <name type="synonym">Lithospermum officinale var. erythrorhizon</name>
    <dbReference type="NCBI Taxonomy" id="34254"/>
    <lineage>
        <taxon>Eukaryota</taxon>
        <taxon>Viridiplantae</taxon>
        <taxon>Streptophyta</taxon>
        <taxon>Embryophyta</taxon>
        <taxon>Tracheophyta</taxon>
        <taxon>Spermatophyta</taxon>
        <taxon>Magnoliopsida</taxon>
        <taxon>eudicotyledons</taxon>
        <taxon>Gunneridae</taxon>
        <taxon>Pentapetalae</taxon>
        <taxon>asterids</taxon>
        <taxon>lamiids</taxon>
        <taxon>Boraginales</taxon>
        <taxon>Boraginaceae</taxon>
        <taxon>Boraginoideae</taxon>
        <taxon>Lithospermeae</taxon>
        <taxon>Lithospermum</taxon>
    </lineage>
</organism>
<dbReference type="AlphaFoldDB" id="A0AAV3S1E2"/>
<keyword evidence="2" id="KW-1185">Reference proteome</keyword>
<proteinExistence type="predicted"/>
<gene>
    <name evidence="1" type="ORF">LIER_34842</name>
</gene>
<protein>
    <submittedName>
        <fullName evidence="1">Uncharacterized protein</fullName>
    </submittedName>
</protein>
<accession>A0AAV3S1E2</accession>
<reference evidence="1 2" key="1">
    <citation type="submission" date="2024-01" db="EMBL/GenBank/DDBJ databases">
        <title>The complete chloroplast genome sequence of Lithospermum erythrorhizon: insights into the phylogenetic relationship among Boraginaceae species and the maternal lineages of purple gromwells.</title>
        <authorList>
            <person name="Okada T."/>
            <person name="Watanabe K."/>
        </authorList>
    </citation>
    <scope>NUCLEOTIDE SEQUENCE [LARGE SCALE GENOMIC DNA]</scope>
</reference>
<evidence type="ECO:0000313" key="1">
    <source>
        <dbReference type="EMBL" id="GAA0187554.1"/>
    </source>
</evidence>
<evidence type="ECO:0000313" key="2">
    <source>
        <dbReference type="Proteomes" id="UP001454036"/>
    </source>
</evidence>
<comment type="caution">
    <text evidence="1">The sequence shown here is derived from an EMBL/GenBank/DDBJ whole genome shotgun (WGS) entry which is preliminary data.</text>
</comment>
<dbReference type="Proteomes" id="UP001454036">
    <property type="component" value="Unassembled WGS sequence"/>
</dbReference>
<sequence>MDSLMQVISDWRLLQVNEAFGLTNADKGDEKEKYFDFSIVAMESLQKVEIVEEKALMLLIQMNKEITIIGKQGGERAIFCNGNTFEMIGGLVMEEG</sequence>